<sequence length="455" mass="48815">MRPKSLTFRLALIGATGSAFALLIAAVVFVSLFRQSAERAFDDRLSSLLSALVGAAISETGVDTASADMIAEPRFSLPQSGWYWQIRDTRTGEVVAASFSLFGDSLPELDLPSRADDQRVLEITGPDDKRLRALERLITVGEGPSYAVLVAGDADALAQEVARFGTIVGLTLGALAILLALAVALLIRFGLRPLRDVRWALRRVRQGEAAQLEGEFPAEIAPLVADLNALLTSNREIVERARTHVGNLAHALKTPLAVLQNESRDVAHPLARKVAEQVALMRDQVGHHLDRARIAAQSNVIGAVTPVGPVLDGLTRVMRKIYQDRALEISVESKPDLRFRGERHDLEEMIGNLFDNACKWARGRVRIVVSGRADRRRPLLVVIVEDDGPGLPDAQKAAALARGGRLDESKPGSGLGLSIVIELASIYGGSLSLTEGGLGGLSASLVLPSATKEDL</sequence>
<dbReference type="EMBL" id="SPKJ01000163">
    <property type="protein sequence ID" value="MYZ50396.1"/>
    <property type="molecule type" value="Genomic_DNA"/>
</dbReference>
<evidence type="ECO:0000259" key="13">
    <source>
        <dbReference type="PROSITE" id="PS50885"/>
    </source>
</evidence>
<evidence type="ECO:0000256" key="5">
    <source>
        <dbReference type="ARBA" id="ARBA00022679"/>
    </source>
</evidence>
<evidence type="ECO:0000256" key="2">
    <source>
        <dbReference type="ARBA" id="ARBA00004370"/>
    </source>
</evidence>
<dbReference type="RefSeq" id="WP_161142715.1">
    <property type="nucleotide sequence ID" value="NZ_SPKJ01000163.1"/>
</dbReference>
<comment type="caution">
    <text evidence="14">The sequence shown here is derived from an EMBL/GenBank/DDBJ whole genome shotgun (WGS) entry which is preliminary data.</text>
</comment>
<evidence type="ECO:0000256" key="3">
    <source>
        <dbReference type="ARBA" id="ARBA00012438"/>
    </source>
</evidence>
<dbReference type="GO" id="GO:0000155">
    <property type="term" value="F:phosphorelay sensor kinase activity"/>
    <property type="evidence" value="ECO:0007669"/>
    <property type="project" value="InterPro"/>
</dbReference>
<keyword evidence="8 11" id="KW-1133">Transmembrane helix</keyword>
<evidence type="ECO:0000256" key="6">
    <source>
        <dbReference type="ARBA" id="ARBA00022692"/>
    </source>
</evidence>
<evidence type="ECO:0000313" key="15">
    <source>
        <dbReference type="Proteomes" id="UP000773614"/>
    </source>
</evidence>
<gene>
    <name evidence="14" type="ORF">E4O86_22075</name>
</gene>
<feature type="transmembrane region" description="Helical" evidence="11">
    <location>
        <begin position="12"/>
        <end position="33"/>
    </location>
</feature>
<dbReference type="Gene3D" id="1.10.287.130">
    <property type="match status" value="1"/>
</dbReference>
<dbReference type="Gene3D" id="3.30.565.10">
    <property type="entry name" value="Histidine kinase-like ATPase, C-terminal domain"/>
    <property type="match status" value="1"/>
</dbReference>
<comment type="catalytic activity">
    <reaction evidence="1">
        <text>ATP + protein L-histidine = ADP + protein N-phospho-L-histidine.</text>
        <dbReference type="EC" id="2.7.13.3"/>
    </reaction>
</comment>
<dbReference type="InterPro" id="IPR003660">
    <property type="entry name" value="HAMP_dom"/>
</dbReference>
<reference evidence="14" key="1">
    <citation type="submission" date="2019-03" db="EMBL/GenBank/DDBJ databases">
        <title>Afifella sp. nov., isolated from activated sludge.</title>
        <authorList>
            <person name="Li Q."/>
            <person name="Liu Y."/>
        </authorList>
    </citation>
    <scope>NUCLEOTIDE SEQUENCE</scope>
    <source>
        <strain evidence="14">L72</strain>
    </source>
</reference>
<keyword evidence="10 11" id="KW-0472">Membrane</keyword>
<organism evidence="14 15">
    <name type="scientific">Propylenella binzhouense</name>
    <dbReference type="NCBI Taxonomy" id="2555902"/>
    <lineage>
        <taxon>Bacteria</taxon>
        <taxon>Pseudomonadati</taxon>
        <taxon>Pseudomonadota</taxon>
        <taxon>Alphaproteobacteria</taxon>
        <taxon>Hyphomicrobiales</taxon>
        <taxon>Propylenellaceae</taxon>
        <taxon>Propylenella</taxon>
    </lineage>
</organism>
<keyword evidence="7" id="KW-0418">Kinase</keyword>
<evidence type="ECO:0000256" key="7">
    <source>
        <dbReference type="ARBA" id="ARBA00022777"/>
    </source>
</evidence>
<dbReference type="PROSITE" id="PS50109">
    <property type="entry name" value="HIS_KIN"/>
    <property type="match status" value="1"/>
</dbReference>
<dbReference type="SUPFAM" id="SSF55874">
    <property type="entry name" value="ATPase domain of HSP90 chaperone/DNA topoisomerase II/histidine kinase"/>
    <property type="match status" value="1"/>
</dbReference>
<evidence type="ECO:0000256" key="11">
    <source>
        <dbReference type="SAM" id="Phobius"/>
    </source>
</evidence>
<keyword evidence="15" id="KW-1185">Reference proteome</keyword>
<dbReference type="AlphaFoldDB" id="A0A964T8A6"/>
<dbReference type="PRINTS" id="PR00344">
    <property type="entry name" value="BCTRLSENSOR"/>
</dbReference>
<dbReference type="PROSITE" id="PS50885">
    <property type="entry name" value="HAMP"/>
    <property type="match status" value="1"/>
</dbReference>
<name>A0A964T8A6_9HYPH</name>
<dbReference type="InterPro" id="IPR036097">
    <property type="entry name" value="HisK_dim/P_sf"/>
</dbReference>
<keyword evidence="6 11" id="KW-0812">Transmembrane</keyword>
<dbReference type="InterPro" id="IPR036890">
    <property type="entry name" value="HATPase_C_sf"/>
</dbReference>
<proteinExistence type="predicted"/>
<dbReference type="InterPro" id="IPR003594">
    <property type="entry name" value="HATPase_dom"/>
</dbReference>
<dbReference type="InterPro" id="IPR004358">
    <property type="entry name" value="Sig_transdc_His_kin-like_C"/>
</dbReference>
<evidence type="ECO:0000313" key="14">
    <source>
        <dbReference type="EMBL" id="MYZ50396.1"/>
    </source>
</evidence>
<evidence type="ECO:0000256" key="4">
    <source>
        <dbReference type="ARBA" id="ARBA00022553"/>
    </source>
</evidence>
<dbReference type="PANTHER" id="PTHR45436">
    <property type="entry name" value="SENSOR HISTIDINE KINASE YKOH"/>
    <property type="match status" value="1"/>
</dbReference>
<dbReference type="OrthoDB" id="9809567at2"/>
<dbReference type="GO" id="GO:0005886">
    <property type="term" value="C:plasma membrane"/>
    <property type="evidence" value="ECO:0007669"/>
    <property type="project" value="TreeGrafter"/>
</dbReference>
<dbReference type="Proteomes" id="UP000773614">
    <property type="component" value="Unassembled WGS sequence"/>
</dbReference>
<accession>A0A964T8A6</accession>
<feature type="transmembrane region" description="Helical" evidence="11">
    <location>
        <begin position="167"/>
        <end position="191"/>
    </location>
</feature>
<dbReference type="EC" id="2.7.13.3" evidence="3"/>
<evidence type="ECO:0000256" key="9">
    <source>
        <dbReference type="ARBA" id="ARBA00023012"/>
    </source>
</evidence>
<dbReference type="Pfam" id="PF02518">
    <property type="entry name" value="HATPase_c"/>
    <property type="match status" value="1"/>
</dbReference>
<feature type="domain" description="HAMP" evidence="13">
    <location>
        <begin position="188"/>
        <end position="239"/>
    </location>
</feature>
<evidence type="ECO:0000256" key="10">
    <source>
        <dbReference type="ARBA" id="ARBA00023136"/>
    </source>
</evidence>
<feature type="domain" description="Histidine kinase" evidence="12">
    <location>
        <begin position="247"/>
        <end position="451"/>
    </location>
</feature>
<dbReference type="SMART" id="SM00387">
    <property type="entry name" value="HATPase_c"/>
    <property type="match status" value="1"/>
</dbReference>
<dbReference type="InterPro" id="IPR005467">
    <property type="entry name" value="His_kinase_dom"/>
</dbReference>
<evidence type="ECO:0000256" key="8">
    <source>
        <dbReference type="ARBA" id="ARBA00022989"/>
    </source>
</evidence>
<dbReference type="PANTHER" id="PTHR45436:SF5">
    <property type="entry name" value="SENSOR HISTIDINE KINASE TRCS"/>
    <property type="match status" value="1"/>
</dbReference>
<evidence type="ECO:0000259" key="12">
    <source>
        <dbReference type="PROSITE" id="PS50109"/>
    </source>
</evidence>
<protein>
    <recommendedName>
        <fullName evidence="3">histidine kinase</fullName>
        <ecNumber evidence="3">2.7.13.3</ecNumber>
    </recommendedName>
</protein>
<dbReference type="InterPro" id="IPR050428">
    <property type="entry name" value="TCS_sensor_his_kinase"/>
</dbReference>
<evidence type="ECO:0000256" key="1">
    <source>
        <dbReference type="ARBA" id="ARBA00000085"/>
    </source>
</evidence>
<keyword evidence="9" id="KW-0902">Two-component regulatory system</keyword>
<keyword evidence="5" id="KW-0808">Transferase</keyword>
<dbReference type="SUPFAM" id="SSF47384">
    <property type="entry name" value="Homodimeric domain of signal transducing histidine kinase"/>
    <property type="match status" value="1"/>
</dbReference>
<comment type="subcellular location">
    <subcellularLocation>
        <location evidence="2">Membrane</location>
    </subcellularLocation>
</comment>
<keyword evidence="4" id="KW-0597">Phosphoprotein</keyword>